<evidence type="ECO:0000259" key="1">
    <source>
        <dbReference type="Pfam" id="PF03551"/>
    </source>
</evidence>
<organism evidence="2 3">
    <name type="scientific">Streptomyces fungicidicus</name>
    <dbReference type="NCBI Taxonomy" id="68203"/>
    <lineage>
        <taxon>Bacteria</taxon>
        <taxon>Bacillati</taxon>
        <taxon>Actinomycetota</taxon>
        <taxon>Actinomycetes</taxon>
        <taxon>Kitasatosporales</taxon>
        <taxon>Streptomycetaceae</taxon>
        <taxon>Streptomyces</taxon>
    </lineage>
</organism>
<dbReference type="Pfam" id="PF03551">
    <property type="entry name" value="PadR"/>
    <property type="match status" value="1"/>
</dbReference>
<feature type="domain" description="Transcription regulator PadR N-terminal" evidence="1">
    <location>
        <begin position="27"/>
        <end position="82"/>
    </location>
</feature>
<keyword evidence="3" id="KW-1185">Reference proteome</keyword>
<dbReference type="AlphaFoldDB" id="A0A494USB9"/>
<dbReference type="Gene3D" id="1.10.10.10">
    <property type="entry name" value="Winged helix-like DNA-binding domain superfamily/Winged helix DNA-binding domain"/>
    <property type="match status" value="1"/>
</dbReference>
<dbReference type="InterPro" id="IPR036388">
    <property type="entry name" value="WH-like_DNA-bd_sf"/>
</dbReference>
<dbReference type="InterPro" id="IPR005149">
    <property type="entry name" value="Tscrpt_reg_PadR_N"/>
</dbReference>
<gene>
    <name evidence="2" type="ORF">CNQ36_21450</name>
</gene>
<dbReference type="SUPFAM" id="SSF46785">
    <property type="entry name" value="Winged helix' DNA-binding domain"/>
    <property type="match status" value="1"/>
</dbReference>
<proteinExistence type="predicted"/>
<dbReference type="EMBL" id="CP023407">
    <property type="protein sequence ID" value="AYL37743.1"/>
    <property type="molecule type" value="Genomic_DNA"/>
</dbReference>
<dbReference type="Proteomes" id="UP000282170">
    <property type="component" value="Chromosome"/>
</dbReference>
<accession>A0A494USB9</accession>
<protein>
    <submittedName>
        <fullName evidence="2">PadR family transcriptional regulator</fullName>
    </submittedName>
</protein>
<name>A0A494USB9_9ACTN</name>
<reference evidence="2 3" key="1">
    <citation type="submission" date="2017-09" db="EMBL/GenBank/DDBJ databases">
        <authorList>
            <person name="Zhang H."/>
            <person name="Hu S."/>
            <person name="Xu J."/>
            <person name="He Z."/>
        </authorList>
    </citation>
    <scope>NUCLEOTIDE SEQUENCE [LARGE SCALE GENOMIC DNA]</scope>
    <source>
        <strain evidence="2 3">TXX3120</strain>
    </source>
</reference>
<dbReference type="InterPro" id="IPR036390">
    <property type="entry name" value="WH_DNA-bd_sf"/>
</dbReference>
<dbReference type="KEGG" id="sfug:CNQ36_21450"/>
<evidence type="ECO:0000313" key="3">
    <source>
        <dbReference type="Proteomes" id="UP000282170"/>
    </source>
</evidence>
<sequence length="111" mass="12365">MTKQTELVLRELLRNPTRAQYGLAIGQAVELQSGTIQPILARLERAGILESFWEDPDEHVASTPPRPRRRYYRFTTDGAEQARVALALALARTSRSRPVKPGTVAPTPVTD</sequence>
<evidence type="ECO:0000313" key="2">
    <source>
        <dbReference type="EMBL" id="AYL37743.1"/>
    </source>
</evidence>